<evidence type="ECO:0000313" key="2">
    <source>
        <dbReference type="EMBL" id="AOZ06302.1"/>
    </source>
</evidence>
<proteinExistence type="predicted"/>
<evidence type="ECO:0000313" key="3">
    <source>
        <dbReference type="Proteomes" id="UP000177515"/>
    </source>
</evidence>
<sequence>MLDDVDAFMRRTSQERRSSWRMSAGVRPMLQLGRPGHETDHVRTEGPRRFAPASDADAYRVLCKPTLLGNHDLIRL</sequence>
<organism evidence="2 3">
    <name type="scientific">Cupriavidus malaysiensis</name>
    <dbReference type="NCBI Taxonomy" id="367825"/>
    <lineage>
        <taxon>Bacteria</taxon>
        <taxon>Pseudomonadati</taxon>
        <taxon>Pseudomonadota</taxon>
        <taxon>Betaproteobacteria</taxon>
        <taxon>Burkholderiales</taxon>
        <taxon>Burkholderiaceae</taxon>
        <taxon>Cupriavidus</taxon>
    </lineage>
</organism>
<accession>A0ABM6F4C4</accession>
<dbReference type="EMBL" id="CP017754">
    <property type="protein sequence ID" value="AOZ06302.1"/>
    <property type="molecule type" value="Genomic_DNA"/>
</dbReference>
<keyword evidence="3" id="KW-1185">Reference proteome</keyword>
<feature type="region of interest" description="Disordered" evidence="1">
    <location>
        <begin position="13"/>
        <end position="49"/>
    </location>
</feature>
<gene>
    <name evidence="2" type="ORF">BKK80_11000</name>
</gene>
<protein>
    <submittedName>
        <fullName evidence="2">Uncharacterized protein</fullName>
    </submittedName>
</protein>
<name>A0ABM6F4C4_9BURK</name>
<reference evidence="2 3" key="1">
    <citation type="submission" date="2016-10" db="EMBL/GenBank/DDBJ databases">
        <title>Complete genome sequences of three Cupriavidus strains isolated from various Malaysian environments.</title>
        <authorList>
            <person name="Abdullah A.A.-A."/>
            <person name="Shafie N.A.H."/>
            <person name="Lau N.S."/>
        </authorList>
    </citation>
    <scope>NUCLEOTIDE SEQUENCE [LARGE SCALE GENOMIC DNA]</scope>
    <source>
        <strain evidence="2 3">USMAA1020</strain>
    </source>
</reference>
<dbReference type="Proteomes" id="UP000177515">
    <property type="component" value="Chromosome 1"/>
</dbReference>
<evidence type="ECO:0000256" key="1">
    <source>
        <dbReference type="SAM" id="MobiDB-lite"/>
    </source>
</evidence>
<feature type="compositionally biased region" description="Basic and acidic residues" evidence="1">
    <location>
        <begin position="35"/>
        <end position="48"/>
    </location>
</feature>